<keyword evidence="2" id="KW-1185">Reference proteome</keyword>
<comment type="caution">
    <text evidence="1">The sequence shown here is derived from an EMBL/GenBank/DDBJ whole genome shotgun (WGS) entry which is preliminary data.</text>
</comment>
<evidence type="ECO:0000313" key="2">
    <source>
        <dbReference type="Proteomes" id="UP001601059"/>
    </source>
</evidence>
<reference evidence="1 2" key="1">
    <citation type="submission" date="2024-08" db="EMBL/GenBank/DDBJ databases">
        <title>Two novel Cytobacillus novel species.</title>
        <authorList>
            <person name="Liu G."/>
        </authorList>
    </citation>
    <scope>NUCLEOTIDE SEQUENCE [LARGE SCALE GENOMIC DNA]</scope>
    <source>
        <strain evidence="1 2">FJAT-54145</strain>
    </source>
</reference>
<dbReference type="EMBL" id="JBIACK010000006">
    <property type="protein sequence ID" value="MFE8701710.1"/>
    <property type="molecule type" value="Genomic_DNA"/>
</dbReference>
<accession>A0ABW6KBU7</accession>
<sequence length="135" mass="15630">MGQSNDVKDILNQLKENPPKVIGGYKKQGWAVKVLEKLENELVEQEEDGTVTAMAVLEAKDETYFPAFLNLDIKNKGQILGVYFLAERDDRFDMIPFEIAKEFLSKNDQDLLPFKYRTLEKIEGDELQINWPQFT</sequence>
<dbReference type="RefSeq" id="WP_389361679.1">
    <property type="nucleotide sequence ID" value="NZ_JBIACK010000006.1"/>
</dbReference>
<protein>
    <submittedName>
        <fullName evidence="1">Uncharacterized protein</fullName>
    </submittedName>
</protein>
<evidence type="ECO:0000313" key="1">
    <source>
        <dbReference type="EMBL" id="MFE8701710.1"/>
    </source>
</evidence>
<proteinExistence type="predicted"/>
<organism evidence="1 2">
    <name type="scientific">Cytobacillus spartinae</name>
    <dbReference type="NCBI Taxonomy" id="3299023"/>
    <lineage>
        <taxon>Bacteria</taxon>
        <taxon>Bacillati</taxon>
        <taxon>Bacillota</taxon>
        <taxon>Bacilli</taxon>
        <taxon>Bacillales</taxon>
        <taxon>Bacillaceae</taxon>
        <taxon>Cytobacillus</taxon>
    </lineage>
</organism>
<dbReference type="Proteomes" id="UP001601059">
    <property type="component" value="Unassembled WGS sequence"/>
</dbReference>
<name>A0ABW6KBU7_9BACI</name>
<gene>
    <name evidence="1" type="ORF">ACFYKX_13985</name>
</gene>